<dbReference type="Gene3D" id="2.60.40.10">
    <property type="entry name" value="Immunoglobulins"/>
    <property type="match status" value="1"/>
</dbReference>
<dbReference type="InterPro" id="IPR036179">
    <property type="entry name" value="Ig-like_dom_sf"/>
</dbReference>
<evidence type="ECO:0008006" key="3">
    <source>
        <dbReference type="Google" id="ProtNLM"/>
    </source>
</evidence>
<evidence type="ECO:0000313" key="1">
    <source>
        <dbReference type="Ensembl" id="ENSORLP00020031540.1"/>
    </source>
</evidence>
<reference evidence="1" key="4">
    <citation type="submission" date="2025-09" db="UniProtKB">
        <authorList>
            <consortium name="Ensembl"/>
        </authorList>
    </citation>
    <scope>IDENTIFICATION</scope>
    <source>
        <strain evidence="1">HNI</strain>
    </source>
</reference>
<dbReference type="Ensembl" id="ENSORLT00020023679.1">
    <property type="protein sequence ID" value="ENSORLP00020031540.1"/>
    <property type="gene ID" value="ENSORLG00020016630.1"/>
</dbReference>
<dbReference type="Proteomes" id="UP000265180">
    <property type="component" value="Chromosome 9"/>
</dbReference>
<reference evidence="1 2" key="2">
    <citation type="submission" date="2017-04" db="EMBL/GenBank/DDBJ databases">
        <title>CpG methylation of centromeres and impact of large insertions on vertebrate speciation.</title>
        <authorList>
            <person name="Ichikawa K."/>
            <person name="Yoshimura J."/>
            <person name="Morishita S."/>
        </authorList>
    </citation>
    <scope>NUCLEOTIDE SEQUENCE</scope>
    <source>
        <strain evidence="1 2">HNI</strain>
    </source>
</reference>
<dbReference type="AlphaFoldDB" id="A0A3P9MFE5"/>
<dbReference type="SUPFAM" id="SSF48726">
    <property type="entry name" value="Immunoglobulin"/>
    <property type="match status" value="1"/>
</dbReference>
<sequence length="116" mass="13096">LKVLYHCAENVVQSSVGASRLSVSSDCSLLIRNITDEDADRYTCRLGDNYKNDTYVFLNILSSEYSYLNNSVLYLHKCQLSDLIQKSSNPEETLTCELIESFRLEKGQTADKACLV</sequence>
<proteinExistence type="predicted"/>
<reference key="1">
    <citation type="journal article" date="2007" name="Nature">
        <title>The medaka draft genome and insights into vertebrate genome evolution.</title>
        <authorList>
            <person name="Kasahara M."/>
            <person name="Naruse K."/>
            <person name="Sasaki S."/>
            <person name="Nakatani Y."/>
            <person name="Qu W."/>
            <person name="Ahsan B."/>
            <person name="Yamada T."/>
            <person name="Nagayasu Y."/>
            <person name="Doi K."/>
            <person name="Kasai Y."/>
            <person name="Jindo T."/>
            <person name="Kobayashi D."/>
            <person name="Shimada A."/>
            <person name="Toyoda A."/>
            <person name="Kuroki Y."/>
            <person name="Fujiyama A."/>
            <person name="Sasaki T."/>
            <person name="Shimizu A."/>
            <person name="Asakawa S."/>
            <person name="Shimizu N."/>
            <person name="Hashimoto S."/>
            <person name="Yang J."/>
            <person name="Lee Y."/>
            <person name="Matsushima K."/>
            <person name="Sugano S."/>
            <person name="Sakaizumi M."/>
            <person name="Narita T."/>
            <person name="Ohishi K."/>
            <person name="Haga S."/>
            <person name="Ohta F."/>
            <person name="Nomoto H."/>
            <person name="Nogata K."/>
            <person name="Morishita T."/>
            <person name="Endo T."/>
            <person name="Shin-I T."/>
            <person name="Takeda H."/>
            <person name="Morishita S."/>
            <person name="Kohara Y."/>
        </authorList>
    </citation>
    <scope>NUCLEOTIDE SEQUENCE [LARGE SCALE GENOMIC DNA]</scope>
    <source>
        <strain>Hd-rR</strain>
    </source>
</reference>
<name>A0A3P9MFE5_ORYLA</name>
<protein>
    <recommendedName>
        <fullName evidence="3">Immunoglobulin V-set domain-containing protein</fullName>
    </recommendedName>
</protein>
<dbReference type="InterPro" id="IPR013783">
    <property type="entry name" value="Ig-like_fold"/>
</dbReference>
<evidence type="ECO:0000313" key="2">
    <source>
        <dbReference type="Proteomes" id="UP000265180"/>
    </source>
</evidence>
<accession>A0A3P9MFE5</accession>
<organism evidence="1 2">
    <name type="scientific">Oryzias latipes</name>
    <name type="common">Japanese rice fish</name>
    <name type="synonym">Japanese killifish</name>
    <dbReference type="NCBI Taxonomy" id="8090"/>
    <lineage>
        <taxon>Eukaryota</taxon>
        <taxon>Metazoa</taxon>
        <taxon>Chordata</taxon>
        <taxon>Craniata</taxon>
        <taxon>Vertebrata</taxon>
        <taxon>Euteleostomi</taxon>
        <taxon>Actinopterygii</taxon>
        <taxon>Neopterygii</taxon>
        <taxon>Teleostei</taxon>
        <taxon>Neoteleostei</taxon>
        <taxon>Acanthomorphata</taxon>
        <taxon>Ovalentaria</taxon>
        <taxon>Atherinomorphae</taxon>
        <taxon>Beloniformes</taxon>
        <taxon>Adrianichthyidae</taxon>
        <taxon>Oryziinae</taxon>
        <taxon>Oryzias</taxon>
    </lineage>
</organism>
<reference evidence="1" key="3">
    <citation type="submission" date="2025-08" db="UniProtKB">
        <authorList>
            <consortium name="Ensembl"/>
        </authorList>
    </citation>
    <scope>IDENTIFICATION</scope>
    <source>
        <strain evidence="1">HNI</strain>
    </source>
</reference>